<dbReference type="GO" id="GO:0003676">
    <property type="term" value="F:nucleic acid binding"/>
    <property type="evidence" value="ECO:0007669"/>
    <property type="project" value="InterPro"/>
</dbReference>
<keyword evidence="1" id="KW-0547">Nucleotide-binding</keyword>
<keyword evidence="5" id="KW-0175">Coiled coil</keyword>
<keyword evidence="2" id="KW-0378">Hydrolase</keyword>
<dbReference type="SUPFAM" id="SSF52540">
    <property type="entry name" value="P-loop containing nucleoside triphosphate hydrolases"/>
    <property type="match status" value="1"/>
</dbReference>
<evidence type="ECO:0000256" key="4">
    <source>
        <dbReference type="ARBA" id="ARBA00022840"/>
    </source>
</evidence>
<dbReference type="Gene3D" id="1.10.3380.30">
    <property type="match status" value="1"/>
</dbReference>
<feature type="domain" description="Helicase ATP-binding" evidence="6">
    <location>
        <begin position="37"/>
        <end position="211"/>
    </location>
</feature>
<evidence type="ECO:0008006" key="9">
    <source>
        <dbReference type="Google" id="ProtNLM"/>
    </source>
</evidence>
<accession>A0A6C0DIC5</accession>
<dbReference type="SMART" id="SM00490">
    <property type="entry name" value="HELICc"/>
    <property type="match status" value="1"/>
</dbReference>
<protein>
    <recommendedName>
        <fullName evidence="9">Helicase</fullName>
    </recommendedName>
</protein>
<dbReference type="GO" id="GO:0005524">
    <property type="term" value="F:ATP binding"/>
    <property type="evidence" value="ECO:0007669"/>
    <property type="project" value="UniProtKB-KW"/>
</dbReference>
<proteinExistence type="predicted"/>
<feature type="coiled-coil region" evidence="5">
    <location>
        <begin position="522"/>
        <end position="598"/>
    </location>
</feature>
<dbReference type="Pfam" id="PF00271">
    <property type="entry name" value="Helicase_C"/>
    <property type="match status" value="1"/>
</dbReference>
<reference evidence="8" key="1">
    <citation type="journal article" date="2020" name="Nature">
        <title>Giant virus diversity and host interactions through global metagenomics.</title>
        <authorList>
            <person name="Schulz F."/>
            <person name="Roux S."/>
            <person name="Paez-Espino D."/>
            <person name="Jungbluth S."/>
            <person name="Walsh D.A."/>
            <person name="Denef V.J."/>
            <person name="McMahon K.D."/>
            <person name="Konstantinidis K.T."/>
            <person name="Eloe-Fadrosh E.A."/>
            <person name="Kyrpides N.C."/>
            <person name="Woyke T."/>
        </authorList>
    </citation>
    <scope>NUCLEOTIDE SEQUENCE</scope>
    <source>
        <strain evidence="8">GVMAG-M-3300023174-182</strain>
    </source>
</reference>
<dbReference type="EMBL" id="MN739616">
    <property type="protein sequence ID" value="QHT16112.1"/>
    <property type="molecule type" value="Genomic_DNA"/>
</dbReference>
<dbReference type="Pfam" id="PF08148">
    <property type="entry name" value="DSHCT"/>
    <property type="match status" value="1"/>
</dbReference>
<evidence type="ECO:0000256" key="3">
    <source>
        <dbReference type="ARBA" id="ARBA00022806"/>
    </source>
</evidence>
<dbReference type="Pfam" id="PF00270">
    <property type="entry name" value="DEAD"/>
    <property type="match status" value="1"/>
</dbReference>
<dbReference type="SMART" id="SM01142">
    <property type="entry name" value="DSHCT"/>
    <property type="match status" value="1"/>
</dbReference>
<dbReference type="InterPro" id="IPR027417">
    <property type="entry name" value="P-loop_NTPase"/>
</dbReference>
<dbReference type="AlphaFoldDB" id="A0A6C0DIC5"/>
<dbReference type="Gene3D" id="3.40.50.300">
    <property type="entry name" value="P-loop containing nucleotide triphosphate hydrolases"/>
    <property type="match status" value="2"/>
</dbReference>
<name>A0A6C0DIC5_9ZZZZ</name>
<dbReference type="GO" id="GO:0004386">
    <property type="term" value="F:helicase activity"/>
    <property type="evidence" value="ECO:0007669"/>
    <property type="project" value="UniProtKB-KW"/>
</dbReference>
<dbReference type="GO" id="GO:0016787">
    <property type="term" value="F:hydrolase activity"/>
    <property type="evidence" value="ECO:0007669"/>
    <property type="project" value="UniProtKB-KW"/>
</dbReference>
<organism evidence="8">
    <name type="scientific">viral metagenome</name>
    <dbReference type="NCBI Taxonomy" id="1070528"/>
    <lineage>
        <taxon>unclassified sequences</taxon>
        <taxon>metagenomes</taxon>
        <taxon>organismal metagenomes</taxon>
    </lineage>
</organism>
<dbReference type="PANTHER" id="PTHR12131:SF1">
    <property type="entry name" value="ATP-DEPENDENT RNA HELICASE SUPV3L1, MITOCHONDRIAL-RELATED"/>
    <property type="match status" value="1"/>
</dbReference>
<keyword evidence="3" id="KW-0347">Helicase</keyword>
<dbReference type="PANTHER" id="PTHR12131">
    <property type="entry name" value="ATP-DEPENDENT RNA AND DNA HELICASE"/>
    <property type="match status" value="1"/>
</dbReference>
<dbReference type="PROSITE" id="PS51192">
    <property type="entry name" value="HELICASE_ATP_BIND_1"/>
    <property type="match status" value="1"/>
</dbReference>
<sequence length="844" mass="97694">MVKVCSLTSYPKENESKYQNYFEKYEYPLHIFQKYAIEAIVDSQHVLVTAPTGSGKTLPGDFAIDFFHSKGKKVIYTTPIKALSNQKFYDFTNKYKNISIGLITGDIKTNPDADVLIMTTEILLNKLFQIKSNEKGQGLKSSISFEMDIESELGCVVFDEIHMINDESRGHVWEQCIMLLPKQIQMIGLSATLDNPEKFSLWLENKGDFSSNPEKVVYLASKKDRAVPLTHYGFITTTAGIFKAIKDKTVQEEIKMLTNKPLVIQDAKGNFDEEQYFKMNKVMKLLENRDIRIKRQHVLNQVSKYLVDNEMLPALCYVFSRKQLEVCANEITTNLLEFDNKTPYIIDRECEHIIRKLPNYQEYLNLPEYTNMVALLRKGIAIHHSGVTPILREMVELLFSKGFIKLLFCTETMSVGINMPVKTTIFTDICKFDGENNRMLYSHEYTQAAGRAGRLGLDTVGHVIHLNNLFRNVETKTSYKNMMSGKPPILKSKFKISYNLLLNLIDIGDNNFINFARKSMVKDDLDNELKQIYSTISNEQQALDNLENTFKNMRTPIHVINEYLQLLRNKGTAVNKKRKEIEKQIENIKDNYVNIEFDKIKVEKYNDKLKFIDDLQEDYNFVEKFIDNNVQKIINLLCDDGFIEKGTTTEAEISEQHKSNINLSLKGKIASCLKETHCLVFCQLFEENIFQTMTAIEIVMLLSCLTNIVVKDDVKDYIPKIQDNNMKATIFKVKNLYDTYLTKENVLKITSGMEYTFHYDLLTYVEKWCYSENVEDCKKIIQSLENDKQIFLGEFVKALLKIVNICNEFENVCEMIGNIELLNKIREIPNMILKYVVTNQSLYV</sequence>
<dbReference type="SMART" id="SM00487">
    <property type="entry name" value="DEXDc"/>
    <property type="match status" value="1"/>
</dbReference>
<dbReference type="InterPro" id="IPR001650">
    <property type="entry name" value="Helicase_C-like"/>
</dbReference>
<dbReference type="PROSITE" id="PS51194">
    <property type="entry name" value="HELICASE_CTER"/>
    <property type="match status" value="1"/>
</dbReference>
<dbReference type="InterPro" id="IPR014001">
    <property type="entry name" value="Helicase_ATP-bd"/>
</dbReference>
<dbReference type="InterPro" id="IPR011545">
    <property type="entry name" value="DEAD/DEAH_box_helicase_dom"/>
</dbReference>
<evidence type="ECO:0000313" key="8">
    <source>
        <dbReference type="EMBL" id="QHT16112.1"/>
    </source>
</evidence>
<feature type="domain" description="Helicase C-terminal" evidence="7">
    <location>
        <begin position="340"/>
        <end position="494"/>
    </location>
</feature>
<evidence type="ECO:0000259" key="7">
    <source>
        <dbReference type="PROSITE" id="PS51194"/>
    </source>
</evidence>
<evidence type="ECO:0000259" key="6">
    <source>
        <dbReference type="PROSITE" id="PS51192"/>
    </source>
</evidence>
<keyword evidence="4" id="KW-0067">ATP-binding</keyword>
<evidence type="ECO:0000256" key="2">
    <source>
        <dbReference type="ARBA" id="ARBA00022801"/>
    </source>
</evidence>
<evidence type="ECO:0000256" key="5">
    <source>
        <dbReference type="SAM" id="Coils"/>
    </source>
</evidence>
<dbReference type="InterPro" id="IPR012961">
    <property type="entry name" value="Ski2/MTR4_C"/>
</dbReference>
<evidence type="ECO:0000256" key="1">
    <source>
        <dbReference type="ARBA" id="ARBA00022741"/>
    </source>
</evidence>
<dbReference type="InterPro" id="IPR050699">
    <property type="entry name" value="RNA-DNA_Helicase"/>
</dbReference>